<evidence type="ECO:0000313" key="1">
    <source>
        <dbReference type="EMBL" id="KAF2149345.1"/>
    </source>
</evidence>
<dbReference type="AlphaFoldDB" id="A0A9P4IVP2"/>
<gene>
    <name evidence="1" type="ORF">K461DRAFT_270949</name>
</gene>
<name>A0A9P4IVP2_9PEZI</name>
<dbReference type="Proteomes" id="UP000799439">
    <property type="component" value="Unassembled WGS sequence"/>
</dbReference>
<proteinExistence type="predicted"/>
<protein>
    <submittedName>
        <fullName evidence="1">Uncharacterized protein</fullName>
    </submittedName>
</protein>
<comment type="caution">
    <text evidence="1">The sequence shown here is derived from an EMBL/GenBank/DDBJ whole genome shotgun (WGS) entry which is preliminary data.</text>
</comment>
<organism evidence="1 2">
    <name type="scientific">Myriangium duriaei CBS 260.36</name>
    <dbReference type="NCBI Taxonomy" id="1168546"/>
    <lineage>
        <taxon>Eukaryota</taxon>
        <taxon>Fungi</taxon>
        <taxon>Dikarya</taxon>
        <taxon>Ascomycota</taxon>
        <taxon>Pezizomycotina</taxon>
        <taxon>Dothideomycetes</taxon>
        <taxon>Dothideomycetidae</taxon>
        <taxon>Myriangiales</taxon>
        <taxon>Myriangiaceae</taxon>
        <taxon>Myriangium</taxon>
    </lineage>
</organism>
<dbReference type="EMBL" id="ML996091">
    <property type="protein sequence ID" value="KAF2149345.1"/>
    <property type="molecule type" value="Genomic_DNA"/>
</dbReference>
<accession>A0A9P4IVP2</accession>
<reference evidence="1" key="1">
    <citation type="journal article" date="2020" name="Stud. Mycol.">
        <title>101 Dothideomycetes genomes: a test case for predicting lifestyles and emergence of pathogens.</title>
        <authorList>
            <person name="Haridas S."/>
            <person name="Albert R."/>
            <person name="Binder M."/>
            <person name="Bloem J."/>
            <person name="Labutti K."/>
            <person name="Salamov A."/>
            <person name="Andreopoulos B."/>
            <person name="Baker S."/>
            <person name="Barry K."/>
            <person name="Bills G."/>
            <person name="Bluhm B."/>
            <person name="Cannon C."/>
            <person name="Castanera R."/>
            <person name="Culley D."/>
            <person name="Daum C."/>
            <person name="Ezra D."/>
            <person name="Gonzalez J."/>
            <person name="Henrissat B."/>
            <person name="Kuo A."/>
            <person name="Liang C."/>
            <person name="Lipzen A."/>
            <person name="Lutzoni F."/>
            <person name="Magnuson J."/>
            <person name="Mondo S."/>
            <person name="Nolan M."/>
            <person name="Ohm R."/>
            <person name="Pangilinan J."/>
            <person name="Park H.-J."/>
            <person name="Ramirez L."/>
            <person name="Alfaro M."/>
            <person name="Sun H."/>
            <person name="Tritt A."/>
            <person name="Yoshinaga Y."/>
            <person name="Zwiers L.-H."/>
            <person name="Turgeon B."/>
            <person name="Goodwin S."/>
            <person name="Spatafora J."/>
            <person name="Crous P."/>
            <person name="Grigoriev I."/>
        </authorList>
    </citation>
    <scope>NUCLEOTIDE SEQUENCE</scope>
    <source>
        <strain evidence="1">CBS 260.36</strain>
    </source>
</reference>
<dbReference type="OrthoDB" id="4670611at2759"/>
<keyword evidence="2" id="KW-1185">Reference proteome</keyword>
<sequence length="128" mass="13853">MEKESLGPNVNAAAIDKRGPKALGGWGYATFYDDFGCKQNGGVAVSMGNPACVSNEFGRHSIFIQPGSNQLVTSANLIWSPGSQCDCQNHCEEVNWNGGDDYCWPLHDKPSATSFRFVTDQDCPSNNC</sequence>
<evidence type="ECO:0000313" key="2">
    <source>
        <dbReference type="Proteomes" id="UP000799439"/>
    </source>
</evidence>